<evidence type="ECO:0000256" key="5">
    <source>
        <dbReference type="ARBA" id="ARBA00022692"/>
    </source>
</evidence>
<dbReference type="GO" id="GO:0015129">
    <property type="term" value="F:lactate transmembrane transporter activity"/>
    <property type="evidence" value="ECO:0007669"/>
    <property type="project" value="UniProtKB-UniRule"/>
</dbReference>
<comment type="caution">
    <text evidence="8">Lacks conserved residue(s) required for the propagation of feature annotation.</text>
</comment>
<sequence>MQAGSLAFLAFSPILLAAILLVGLRLPAKRAMPVVYLLTAGIALFAWDMSFNRVLASTLQGLIITVGVLWIIFGAILLLNTLKYSGGIATIRRGFATISPDRRIQAIIIAWLFGCFIEGASGFGTPAAIAAPLLVAIGFPALAAVILGMLVQSTPVSFGAVGTPIIIGVNSGLDTATIGAQLSAQGSSWAQYLQLITSNVAIIHAIVGTVMPLIMVLMLTRFFGKEKSWKAGFEVLPFALFGGLAFTLPYAATGIFLGPEFPSLLGGLVGLAIVTAAARAGFLVPKKTWNFADPKEWPNEWLGSIEMKLDQLPRHQQIGAIRAWLPYVLVGALLVISRVFPEVGSALKSVVLVFPDLLGEKGIRADFMPLYLPGGILVTVVLITVFLHRMHARSLVKAVGESSRVLLGAGFVLLFTVPMVRILINSGVNAAALPSMPIAMAQWVADSVGNVYPLLAPSVGALGAFIAGSNTVSNMMLSQFQFGVASSLGISGALIVAVQAIGAAAGNMVAIHNVVAASATVGLLGREGTTLRKTIWPTLYYVLATGIIALLAITVFGVTDPLVPR</sequence>
<dbReference type="RefSeq" id="WP_110523709.1">
    <property type="nucleotide sequence ID" value="NZ_QKOE01000004.1"/>
</dbReference>
<evidence type="ECO:0000256" key="3">
    <source>
        <dbReference type="ARBA" id="ARBA00022448"/>
    </source>
</evidence>
<dbReference type="EMBL" id="QKOE01000004">
    <property type="protein sequence ID" value="PZA17064.1"/>
    <property type="molecule type" value="Genomic_DNA"/>
</dbReference>
<evidence type="ECO:0000313" key="9">
    <source>
        <dbReference type="EMBL" id="PZA17064.1"/>
    </source>
</evidence>
<keyword evidence="8" id="KW-0997">Cell inner membrane</keyword>
<feature type="transmembrane region" description="Helical" evidence="8">
    <location>
        <begin position="59"/>
        <end position="82"/>
    </location>
</feature>
<feature type="transmembrane region" description="Helical" evidence="8">
    <location>
        <begin position="103"/>
        <end position="123"/>
    </location>
</feature>
<dbReference type="GO" id="GO:0015295">
    <property type="term" value="F:solute:proton symporter activity"/>
    <property type="evidence" value="ECO:0007669"/>
    <property type="project" value="TreeGrafter"/>
</dbReference>
<feature type="transmembrane region" description="Helical" evidence="8">
    <location>
        <begin position="451"/>
        <end position="468"/>
    </location>
</feature>
<feature type="transmembrane region" description="Helical" evidence="8">
    <location>
        <begin position="367"/>
        <end position="387"/>
    </location>
</feature>
<dbReference type="Pfam" id="PF02652">
    <property type="entry name" value="Lactate_perm"/>
    <property type="match status" value="1"/>
</dbReference>
<evidence type="ECO:0000313" key="10">
    <source>
        <dbReference type="Proteomes" id="UP000248259"/>
    </source>
</evidence>
<dbReference type="AlphaFoldDB" id="A0A323UX56"/>
<keyword evidence="4" id="KW-1003">Cell membrane</keyword>
<feature type="transmembrane region" description="Helical" evidence="8">
    <location>
        <begin position="264"/>
        <end position="284"/>
    </location>
</feature>
<proteinExistence type="inferred from homology"/>
<dbReference type="InterPro" id="IPR003804">
    <property type="entry name" value="Lactate_perm"/>
</dbReference>
<protein>
    <recommendedName>
        <fullName evidence="8">L-lactate permease</fullName>
    </recommendedName>
</protein>
<feature type="transmembrane region" description="Helical" evidence="8">
    <location>
        <begin position="407"/>
        <end position="431"/>
    </location>
</feature>
<dbReference type="Proteomes" id="UP000248259">
    <property type="component" value="Unassembled WGS sequence"/>
</dbReference>
<keyword evidence="7 8" id="KW-0472">Membrane</keyword>
<evidence type="ECO:0000256" key="1">
    <source>
        <dbReference type="ARBA" id="ARBA00004651"/>
    </source>
</evidence>
<keyword evidence="10" id="KW-1185">Reference proteome</keyword>
<feature type="transmembrane region" description="Helical" evidence="8">
    <location>
        <begin position="200"/>
        <end position="223"/>
    </location>
</feature>
<feature type="transmembrane region" description="Helical" evidence="8">
    <location>
        <begin position="324"/>
        <end position="347"/>
    </location>
</feature>
<feature type="transmembrane region" description="Helical" evidence="8">
    <location>
        <begin position="538"/>
        <end position="559"/>
    </location>
</feature>
<name>A0A323UX56_9RHOO</name>
<feature type="transmembrane region" description="Helical" evidence="8">
    <location>
        <begin position="6"/>
        <end position="24"/>
    </location>
</feature>
<dbReference type="OrthoDB" id="9761056at2"/>
<evidence type="ECO:0000256" key="4">
    <source>
        <dbReference type="ARBA" id="ARBA00022475"/>
    </source>
</evidence>
<keyword evidence="5 8" id="KW-0812">Transmembrane</keyword>
<feature type="transmembrane region" description="Helical" evidence="8">
    <location>
        <begin position="31"/>
        <end position="47"/>
    </location>
</feature>
<comment type="subcellular location">
    <subcellularLocation>
        <location evidence="8">Cell inner membrane</location>
        <topology evidence="8">Multi-pass membrane protein</topology>
    </subcellularLocation>
    <subcellularLocation>
        <location evidence="1">Cell membrane</location>
        <topology evidence="1">Multi-pass membrane protein</topology>
    </subcellularLocation>
</comment>
<accession>A0A323UX56</accession>
<comment type="caution">
    <text evidence="9">The sequence shown here is derived from an EMBL/GenBank/DDBJ whole genome shotgun (WGS) entry which is preliminary data.</text>
</comment>
<evidence type="ECO:0000256" key="6">
    <source>
        <dbReference type="ARBA" id="ARBA00022989"/>
    </source>
</evidence>
<feature type="transmembrane region" description="Helical" evidence="8">
    <location>
        <begin position="508"/>
        <end position="526"/>
    </location>
</feature>
<comment type="function">
    <text evidence="8">Uptake of L-lactate across the membrane. Can also transport D-lactate and glycolate.</text>
</comment>
<dbReference type="PANTHER" id="PTHR30003">
    <property type="entry name" value="L-LACTATE PERMEASE"/>
    <property type="match status" value="1"/>
</dbReference>
<keyword evidence="6 8" id="KW-1133">Transmembrane helix</keyword>
<reference evidence="9 10" key="1">
    <citation type="submission" date="2018-06" db="EMBL/GenBank/DDBJ databases">
        <title>Azoarcus communis strain SWub3 genome.</title>
        <authorList>
            <person name="Zorraquino Salvo V."/>
            <person name="Toubiana D."/>
            <person name="Blumwald E."/>
        </authorList>
    </citation>
    <scope>NUCLEOTIDE SEQUENCE [LARGE SCALE GENOMIC DNA]</scope>
    <source>
        <strain evidence="9 10">SWub3</strain>
    </source>
</reference>
<feature type="transmembrane region" description="Helical" evidence="8">
    <location>
        <begin position="129"/>
        <end position="151"/>
    </location>
</feature>
<feature type="transmembrane region" description="Helical" evidence="8">
    <location>
        <begin position="480"/>
        <end position="502"/>
    </location>
</feature>
<organism evidence="9 10">
    <name type="scientific">Parazoarcus communis SWub3 = DSM 12120</name>
    <dbReference type="NCBI Taxonomy" id="1121029"/>
    <lineage>
        <taxon>Bacteria</taxon>
        <taxon>Pseudomonadati</taxon>
        <taxon>Pseudomonadota</taxon>
        <taxon>Betaproteobacteria</taxon>
        <taxon>Rhodocyclales</taxon>
        <taxon>Zoogloeaceae</taxon>
        <taxon>Parazoarcus</taxon>
    </lineage>
</organism>
<comment type="similarity">
    <text evidence="2 8">Belongs to the lactate permease family.</text>
</comment>
<evidence type="ECO:0000256" key="2">
    <source>
        <dbReference type="ARBA" id="ARBA00010100"/>
    </source>
</evidence>
<gene>
    <name evidence="9" type="ORF">DNK49_07430</name>
</gene>
<dbReference type="GO" id="GO:0005886">
    <property type="term" value="C:plasma membrane"/>
    <property type="evidence" value="ECO:0007669"/>
    <property type="project" value="UniProtKB-SubCell"/>
</dbReference>
<feature type="transmembrane region" description="Helical" evidence="8">
    <location>
        <begin position="158"/>
        <end position="180"/>
    </location>
</feature>
<dbReference type="PANTHER" id="PTHR30003:SF0">
    <property type="entry name" value="GLYCOLATE PERMEASE GLCA-RELATED"/>
    <property type="match status" value="1"/>
</dbReference>
<feature type="transmembrane region" description="Helical" evidence="8">
    <location>
        <begin position="235"/>
        <end position="258"/>
    </location>
</feature>
<evidence type="ECO:0000256" key="7">
    <source>
        <dbReference type="ARBA" id="ARBA00023136"/>
    </source>
</evidence>
<keyword evidence="3 8" id="KW-0813">Transport</keyword>
<evidence type="ECO:0000256" key="8">
    <source>
        <dbReference type="RuleBase" id="RU365092"/>
    </source>
</evidence>